<evidence type="ECO:0000313" key="5">
    <source>
        <dbReference type="Proteomes" id="UP001164746"/>
    </source>
</evidence>
<dbReference type="InterPro" id="IPR050145">
    <property type="entry name" value="Centrin_CML-like"/>
</dbReference>
<reference evidence="4" key="1">
    <citation type="submission" date="2022-11" db="EMBL/GenBank/DDBJ databases">
        <title>Centuries of genome instability and evolution in soft-shell clam transmissible cancer (bioRxiv).</title>
        <authorList>
            <person name="Hart S.F.M."/>
            <person name="Yonemitsu M.A."/>
            <person name="Giersch R.M."/>
            <person name="Beal B.F."/>
            <person name="Arriagada G."/>
            <person name="Davis B.W."/>
            <person name="Ostrander E.A."/>
            <person name="Goff S.P."/>
            <person name="Metzger M.J."/>
        </authorList>
    </citation>
    <scope>NUCLEOTIDE SEQUENCE</scope>
    <source>
        <strain evidence="4">MELC-2E11</strain>
        <tissue evidence="4">Siphon/mantle</tissue>
    </source>
</reference>
<gene>
    <name evidence="4" type="ORF">MAR_031202</name>
</gene>
<evidence type="ECO:0000259" key="3">
    <source>
        <dbReference type="PROSITE" id="PS50222"/>
    </source>
</evidence>
<keyword evidence="1" id="KW-0677">Repeat</keyword>
<dbReference type="Pfam" id="PF13499">
    <property type="entry name" value="EF-hand_7"/>
    <property type="match status" value="1"/>
</dbReference>
<protein>
    <submittedName>
        <fullName evidence="4">CALMF-like protein</fullName>
    </submittedName>
</protein>
<dbReference type="Proteomes" id="UP001164746">
    <property type="component" value="Chromosome 10"/>
</dbReference>
<evidence type="ECO:0000313" key="4">
    <source>
        <dbReference type="EMBL" id="WAR16608.1"/>
    </source>
</evidence>
<feature type="domain" description="EF-hand" evidence="3">
    <location>
        <begin position="54"/>
        <end position="89"/>
    </location>
</feature>
<feature type="domain" description="EF-hand" evidence="3">
    <location>
        <begin position="18"/>
        <end position="53"/>
    </location>
</feature>
<dbReference type="SMART" id="SM00054">
    <property type="entry name" value="EFh"/>
    <property type="match status" value="3"/>
</dbReference>
<dbReference type="PANTHER" id="PTHR23050">
    <property type="entry name" value="CALCIUM BINDING PROTEIN"/>
    <property type="match status" value="1"/>
</dbReference>
<evidence type="ECO:0000256" key="1">
    <source>
        <dbReference type="ARBA" id="ARBA00022737"/>
    </source>
</evidence>
<dbReference type="PROSITE" id="PS50222">
    <property type="entry name" value="EF_HAND_2"/>
    <property type="match status" value="3"/>
</dbReference>
<accession>A0ABY7F353</accession>
<dbReference type="Gene3D" id="1.10.238.10">
    <property type="entry name" value="EF-hand"/>
    <property type="match status" value="2"/>
</dbReference>
<dbReference type="PROSITE" id="PS00018">
    <property type="entry name" value="EF_HAND_1"/>
    <property type="match status" value="3"/>
</dbReference>
<keyword evidence="5" id="KW-1185">Reference proteome</keyword>
<sequence length="174" mass="19938">MSMAALREAVKVGEITDQHLKDIRDTFNLLDTDHDGKLTKSELAKLLRYTGSLKSEAEMEEILAPIDTDHNGSIDYDEFKKYIIEKGILKSLADEVCYEMQDAFNVFDRDKNGYIDKEELKRVLTQNSANTWATRRNGEKWNINIIATEDTMYRSGVSTFLTRTTKVANRTSMV</sequence>
<evidence type="ECO:0000256" key="2">
    <source>
        <dbReference type="ARBA" id="ARBA00022837"/>
    </source>
</evidence>
<proteinExistence type="predicted"/>
<keyword evidence="2" id="KW-0106">Calcium</keyword>
<dbReference type="Pfam" id="PF13405">
    <property type="entry name" value="EF-hand_6"/>
    <property type="match status" value="1"/>
</dbReference>
<feature type="domain" description="EF-hand" evidence="3">
    <location>
        <begin position="99"/>
        <end position="130"/>
    </location>
</feature>
<name>A0ABY7F353_MYAAR</name>
<dbReference type="InterPro" id="IPR018247">
    <property type="entry name" value="EF_Hand_1_Ca_BS"/>
</dbReference>
<dbReference type="CDD" id="cd00051">
    <property type="entry name" value="EFh"/>
    <property type="match status" value="2"/>
</dbReference>
<dbReference type="InterPro" id="IPR011992">
    <property type="entry name" value="EF-hand-dom_pair"/>
</dbReference>
<organism evidence="4 5">
    <name type="scientific">Mya arenaria</name>
    <name type="common">Soft-shell clam</name>
    <dbReference type="NCBI Taxonomy" id="6604"/>
    <lineage>
        <taxon>Eukaryota</taxon>
        <taxon>Metazoa</taxon>
        <taxon>Spiralia</taxon>
        <taxon>Lophotrochozoa</taxon>
        <taxon>Mollusca</taxon>
        <taxon>Bivalvia</taxon>
        <taxon>Autobranchia</taxon>
        <taxon>Heteroconchia</taxon>
        <taxon>Euheterodonta</taxon>
        <taxon>Imparidentia</taxon>
        <taxon>Neoheterodontei</taxon>
        <taxon>Myida</taxon>
        <taxon>Myoidea</taxon>
        <taxon>Myidae</taxon>
        <taxon>Mya</taxon>
    </lineage>
</organism>
<dbReference type="InterPro" id="IPR002048">
    <property type="entry name" value="EF_hand_dom"/>
</dbReference>
<dbReference type="EMBL" id="CP111021">
    <property type="protein sequence ID" value="WAR16608.1"/>
    <property type="molecule type" value="Genomic_DNA"/>
</dbReference>
<dbReference type="SUPFAM" id="SSF47473">
    <property type="entry name" value="EF-hand"/>
    <property type="match status" value="1"/>
</dbReference>